<evidence type="ECO:0000313" key="1">
    <source>
        <dbReference type="EMBL" id="CAD7574283.1"/>
    </source>
</evidence>
<accession>A0A7R9J970</accession>
<gene>
    <name evidence="1" type="ORF">TCMB3V08_LOCUS6901</name>
</gene>
<dbReference type="EMBL" id="OE182235">
    <property type="protein sequence ID" value="CAD7574283.1"/>
    <property type="molecule type" value="Genomic_DNA"/>
</dbReference>
<proteinExistence type="predicted"/>
<organism evidence="1">
    <name type="scientific">Timema californicum</name>
    <name type="common">California timema</name>
    <name type="synonym">Walking stick</name>
    <dbReference type="NCBI Taxonomy" id="61474"/>
    <lineage>
        <taxon>Eukaryota</taxon>
        <taxon>Metazoa</taxon>
        <taxon>Ecdysozoa</taxon>
        <taxon>Arthropoda</taxon>
        <taxon>Hexapoda</taxon>
        <taxon>Insecta</taxon>
        <taxon>Pterygota</taxon>
        <taxon>Neoptera</taxon>
        <taxon>Polyneoptera</taxon>
        <taxon>Phasmatodea</taxon>
        <taxon>Timematodea</taxon>
        <taxon>Timematoidea</taxon>
        <taxon>Timematidae</taxon>
        <taxon>Timema</taxon>
    </lineage>
</organism>
<reference evidence="1" key="1">
    <citation type="submission" date="2020-11" db="EMBL/GenBank/DDBJ databases">
        <authorList>
            <person name="Tran Van P."/>
        </authorList>
    </citation>
    <scope>NUCLEOTIDE SEQUENCE</scope>
</reference>
<sequence length="298" mass="34291">MYNRWTLGLGANPFERRSLLECSFGRNLPFHNLKVGLHKLVEKVFNTSVSVDDQYVLSLLRVENKGSLEAVVTGTVSITEKLTCRSSRLASGVCALLTQVDTLICERGEGLHGRGIKKIVTFVCKEQWKTAIKKQKQLCEIMMKKYIVSLVQEDSSCALTCKQLNKCNLETGAITIAKFALDNKFAPKSHSKVATFPPELENELVCHLLTFQKRVLGLSKKQIRRIAFEFAEWLGISSSRFDRVRRVAEKRWYHDLETRHPHLCVFKRRLQQENLDSTGQEEKVKKFLEYLENITYKY</sequence>
<protein>
    <submittedName>
        <fullName evidence="1">(California timema) hypothetical protein</fullName>
    </submittedName>
</protein>
<name>A0A7R9J970_TIMCA</name>
<dbReference type="AlphaFoldDB" id="A0A7R9J970"/>